<feature type="region of interest" description="Disordered" evidence="1">
    <location>
        <begin position="120"/>
        <end position="307"/>
    </location>
</feature>
<feature type="region of interest" description="Disordered" evidence="1">
    <location>
        <begin position="1"/>
        <end position="24"/>
    </location>
</feature>
<dbReference type="CDD" id="cd17470">
    <property type="entry name" value="T3SS_Flik_C"/>
    <property type="match status" value="1"/>
</dbReference>
<feature type="compositionally biased region" description="Basic and acidic residues" evidence="1">
    <location>
        <begin position="577"/>
        <end position="587"/>
    </location>
</feature>
<dbReference type="Pfam" id="PF02120">
    <property type="entry name" value="Flg_hook"/>
    <property type="match status" value="1"/>
</dbReference>
<dbReference type="AlphaFoldDB" id="A0A023CWT2"/>
<dbReference type="InterPro" id="IPR021136">
    <property type="entry name" value="Flagellar_hook_control-like_C"/>
</dbReference>
<feature type="compositionally biased region" description="Basic and acidic residues" evidence="1">
    <location>
        <begin position="263"/>
        <end position="281"/>
    </location>
</feature>
<feature type="compositionally biased region" description="Polar residues" evidence="1">
    <location>
        <begin position="174"/>
        <end position="193"/>
    </location>
</feature>
<evidence type="ECO:0000313" key="4">
    <source>
        <dbReference type="Proteomes" id="UP000050961"/>
    </source>
</evidence>
<comment type="caution">
    <text evidence="3">The sequence shown here is derived from an EMBL/GenBank/DDBJ whole genome shotgun (WGS) entry which is preliminary data.</text>
</comment>
<dbReference type="RefSeq" id="WP_034988387.1">
    <property type="nucleotide sequence ID" value="NZ_AYZF01000008.1"/>
</dbReference>
<gene>
    <name evidence="3" type="ORF">FD15_GL000399</name>
</gene>
<protein>
    <recommendedName>
        <fullName evidence="2">Flagellar hook-length control protein-like C-terminal domain-containing protein</fullName>
    </recommendedName>
</protein>
<sequence length="594" mass="63596">MQKINSSSKDVKLPDTPLVAKPSTNTAARNFKKLLKKINMKNSDAAVPEQAVKKQGKKFTKDITKEQAMTDEDDDREEKKAPAITNTAILVADPVVNSSSQAVRKTDAKTVIDQAATMAAAPVTNSSSQEAQNTGANVQSPNEVSKTADVQQPTTAKTILAAAPSDGPIKSRQEQNTAKSEQENTTAVSSDRTATAKAESRIDALNTSNESKEPPAVTNDIKMADNTTQQSVQQMTTSSDSQSNVSKKGLATASGETQLVGGMDDKGKTKSEQKAEGKGSDAAKSVTVDPKNEPQATAASEKNNADDDLQKLTEKNSKNFNAEIVDNSGSKTTNFGVSDNTQYQEVMMQDSVKKTSEKNIITVDDQSSADITQNIVTKAVADVGTADTVAKAPEIIKQVVVADLSAAEMQNPIIADLRPNAQTTATVKVAPTAENSTSLTAAQTSAITRPLVQALKTGTNGASKSLTLQLLPENLGKVRVSLSVTDQQVRLEFKVQSEHAKQMLESISTKLEQVLKNQDFGSGTINTKEPASQVNNSNSLQMDFFNQHSSQRQFGQHVLKHHSKGSLYQEKMAAQKTKKDTKEERTKSTISILA</sequence>
<organism evidence="3 4">
    <name type="scientific">Liquorilactobacillus sucicola DSM 21376 = JCM 15457</name>
    <dbReference type="NCBI Taxonomy" id="1423806"/>
    <lineage>
        <taxon>Bacteria</taxon>
        <taxon>Bacillati</taxon>
        <taxon>Bacillota</taxon>
        <taxon>Bacilli</taxon>
        <taxon>Lactobacillales</taxon>
        <taxon>Lactobacillaceae</taxon>
        <taxon>Liquorilactobacillus</taxon>
    </lineage>
</organism>
<proteinExistence type="predicted"/>
<accession>A0A023CWT2</accession>
<feature type="domain" description="Flagellar hook-length control protein-like C-terminal" evidence="2">
    <location>
        <begin position="458"/>
        <end position="527"/>
    </location>
</feature>
<evidence type="ECO:0000259" key="2">
    <source>
        <dbReference type="Pfam" id="PF02120"/>
    </source>
</evidence>
<feature type="region of interest" description="Disordered" evidence="1">
    <location>
        <begin position="42"/>
        <end position="79"/>
    </location>
</feature>
<dbReference type="PATRIC" id="fig|1423806.3.peg.407"/>
<dbReference type="Gene3D" id="3.30.750.140">
    <property type="match status" value="1"/>
</dbReference>
<reference evidence="3 4" key="1">
    <citation type="journal article" date="2015" name="Genome Announc.">
        <title>Expanding the biotechnology potential of lactobacilli through comparative genomics of 213 strains and associated genera.</title>
        <authorList>
            <person name="Sun Z."/>
            <person name="Harris H.M."/>
            <person name="McCann A."/>
            <person name="Guo C."/>
            <person name="Argimon S."/>
            <person name="Zhang W."/>
            <person name="Yang X."/>
            <person name="Jeffery I.B."/>
            <person name="Cooney J.C."/>
            <person name="Kagawa T.F."/>
            <person name="Liu W."/>
            <person name="Song Y."/>
            <person name="Salvetti E."/>
            <person name="Wrobel A."/>
            <person name="Rasinkangas P."/>
            <person name="Parkhill J."/>
            <person name="Rea M.C."/>
            <person name="O'Sullivan O."/>
            <person name="Ritari J."/>
            <person name="Douillard F.P."/>
            <person name="Paul Ross R."/>
            <person name="Yang R."/>
            <person name="Briner A.E."/>
            <person name="Felis G.E."/>
            <person name="de Vos W.M."/>
            <person name="Barrangou R."/>
            <person name="Klaenhammer T.R."/>
            <person name="Caufield P.W."/>
            <person name="Cui Y."/>
            <person name="Zhang H."/>
            <person name="O'Toole P.W."/>
        </authorList>
    </citation>
    <scope>NUCLEOTIDE SEQUENCE [LARGE SCALE GENOMIC DNA]</scope>
    <source>
        <strain evidence="3 4">DSM 21376</strain>
    </source>
</reference>
<dbReference type="InterPro" id="IPR038610">
    <property type="entry name" value="FliK-like_C_sf"/>
</dbReference>
<feature type="compositionally biased region" description="Polar residues" evidence="1">
    <location>
        <begin position="123"/>
        <end position="157"/>
    </location>
</feature>
<keyword evidence="4" id="KW-1185">Reference proteome</keyword>
<dbReference type="Proteomes" id="UP000050961">
    <property type="component" value="Unassembled WGS sequence"/>
</dbReference>
<name>A0A023CWT2_9LACO</name>
<dbReference type="OrthoDB" id="2314073at2"/>
<dbReference type="eggNOG" id="ENOG5030AXF">
    <property type="taxonomic scope" value="Bacteria"/>
</dbReference>
<feature type="compositionally biased region" description="Low complexity" evidence="1">
    <location>
        <begin position="227"/>
        <end position="243"/>
    </location>
</feature>
<evidence type="ECO:0000313" key="3">
    <source>
        <dbReference type="EMBL" id="KRN06840.1"/>
    </source>
</evidence>
<evidence type="ECO:0000256" key="1">
    <source>
        <dbReference type="SAM" id="MobiDB-lite"/>
    </source>
</evidence>
<dbReference type="EMBL" id="AYZF01000008">
    <property type="protein sequence ID" value="KRN06840.1"/>
    <property type="molecule type" value="Genomic_DNA"/>
</dbReference>
<dbReference type="STRING" id="1423806.FD15_GL000399"/>
<feature type="region of interest" description="Disordered" evidence="1">
    <location>
        <begin position="566"/>
        <end position="594"/>
    </location>
</feature>